<evidence type="ECO:0000256" key="3">
    <source>
        <dbReference type="ARBA" id="ARBA00022692"/>
    </source>
</evidence>
<dbReference type="GO" id="GO:0022857">
    <property type="term" value="F:transmembrane transporter activity"/>
    <property type="evidence" value="ECO:0007669"/>
    <property type="project" value="TreeGrafter"/>
</dbReference>
<dbReference type="InterPro" id="IPR003838">
    <property type="entry name" value="ABC3_permease_C"/>
</dbReference>
<dbReference type="Proteomes" id="UP000307380">
    <property type="component" value="Unassembled WGS sequence"/>
</dbReference>
<proteinExistence type="inferred from homology"/>
<comment type="similarity">
    <text evidence="6">Belongs to the ABC-4 integral membrane protein family.</text>
</comment>
<dbReference type="EMBL" id="SSSN01000003">
    <property type="protein sequence ID" value="THG35820.1"/>
    <property type="molecule type" value="Genomic_DNA"/>
</dbReference>
<name>A0A4S4FXR3_9MICO</name>
<dbReference type="PANTHER" id="PTHR30572:SF4">
    <property type="entry name" value="ABC TRANSPORTER PERMEASE YTRF"/>
    <property type="match status" value="1"/>
</dbReference>
<feature type="transmembrane region" description="Helical" evidence="7">
    <location>
        <begin position="475"/>
        <end position="494"/>
    </location>
</feature>
<evidence type="ECO:0000256" key="6">
    <source>
        <dbReference type="ARBA" id="ARBA00038076"/>
    </source>
</evidence>
<accession>A0A4S4FXR3</accession>
<dbReference type="Pfam" id="PF02687">
    <property type="entry name" value="FtsX"/>
    <property type="match status" value="1"/>
</dbReference>
<gene>
    <name evidence="9" type="ORF">E6C70_07280</name>
</gene>
<reference evidence="9 10" key="1">
    <citation type="submission" date="2019-04" db="EMBL/GenBank/DDBJ databases">
        <authorList>
            <person name="Jiang L."/>
        </authorList>
    </citation>
    <scope>NUCLEOTIDE SEQUENCE [LARGE SCALE GENOMIC DNA]</scope>
    <source>
        <strain evidence="9 10">YIM 131861</strain>
    </source>
</reference>
<comment type="subcellular location">
    <subcellularLocation>
        <location evidence="1">Cell membrane</location>
        <topology evidence="1">Multi-pass membrane protein</topology>
    </subcellularLocation>
</comment>
<feature type="transmembrane region" description="Helical" evidence="7">
    <location>
        <begin position="401"/>
        <end position="424"/>
    </location>
</feature>
<dbReference type="PANTHER" id="PTHR30572">
    <property type="entry name" value="MEMBRANE COMPONENT OF TRANSPORTER-RELATED"/>
    <property type="match status" value="1"/>
</dbReference>
<feature type="transmembrane region" description="Helical" evidence="7">
    <location>
        <begin position="445"/>
        <end position="463"/>
    </location>
</feature>
<keyword evidence="4 7" id="KW-1133">Transmembrane helix</keyword>
<evidence type="ECO:0000313" key="9">
    <source>
        <dbReference type="EMBL" id="THG35820.1"/>
    </source>
</evidence>
<dbReference type="InterPro" id="IPR050250">
    <property type="entry name" value="Macrolide_Exporter_MacB"/>
</dbReference>
<evidence type="ECO:0000256" key="7">
    <source>
        <dbReference type="SAM" id="Phobius"/>
    </source>
</evidence>
<feature type="transmembrane region" description="Helical" evidence="7">
    <location>
        <begin position="759"/>
        <end position="784"/>
    </location>
</feature>
<organism evidence="9 10">
    <name type="scientific">Orlajensenia flava</name>
    <dbReference type="NCBI Taxonomy" id="2565934"/>
    <lineage>
        <taxon>Bacteria</taxon>
        <taxon>Bacillati</taxon>
        <taxon>Actinomycetota</taxon>
        <taxon>Actinomycetes</taxon>
        <taxon>Micrococcales</taxon>
        <taxon>Microbacteriaceae</taxon>
        <taxon>Orlajensenia</taxon>
    </lineage>
</organism>
<dbReference type="AlphaFoldDB" id="A0A4S4FXR3"/>
<feature type="domain" description="ABC3 transporter permease C-terminal" evidence="8">
    <location>
        <begin position="762"/>
        <end position="883"/>
    </location>
</feature>
<sequence length="894" mass="90557">MARRSTSTGSLLGRHLAAHPAGAVTLAVLVIVLSAVATAAPRAVAAMDSSAVQQQLSALTPAQRDLVSSVVGVPEKGGSASPRLEPASDAVWGQFDDAVMRMRAEYPQPLRSSTGEPDYLLAVDPLDITYLGTGHHTRISLGFDPRSEHHVRYVEGTAPGAYTGDVLDVALDSANADALEWAVGETRTFSQGTGTVTMRLTGLFAPRHGTDDYFSHAPLLLRPSIEQQGLGPPIYTGTALVDPSAVEFIGTLPVAPRLQIWFPLDVSTVTADSGDELLTQLREVERTPPTISIVRPGFWGSDVTFRAPAADALEQALGARAASDAVIVMMAAGPFGVMIAVLALGCRVVARRRADALRLLGARGVSPAGRASLLALEGVVIALPASVLGSVIGLFVTPGGWSAGLIVVPLAFAAITALLLTTSLRATEGTARADLSPAAGDRWRVALELTVVVLAILGTLALLQRGVSGGIDPLLVAVPLLLAGAACVIALRLYPLPLQALANRARGRAGLGGFLGPSRALRDRAIGLAPVFALLVGTAVAVSSGVLLTSVQNGVTAAAQTAVGADMRVSGTGVGADQLRRIAAIPGVAETAAASGNIDGIIDNDGRRTNIAVVWVDPGELAQVQRGSAGAIPVGGLDGGSPGGIPVLVSPSVASAMAGSSSTRVNGEKVRVVGTVAAPNALTDRSGVVIVAQRNADALADAEADPRTVLIRLEPGARIPDVSRAVTAVTGTDATVESAKAAAAERAALPVAAGLQAALTAAIALSGVLGGITLVMTLVLGAPARARTVTLLRMLGARRGEESALVAWELGPPVVAAVVVGVALGIALPTVVLSGVDLRAFTGGSIQPALSIDPVATAVLVIGFLAATALFTAVALVASRTARASSILRSVPEG</sequence>
<feature type="transmembrane region" description="Helical" evidence="7">
    <location>
        <begin position="525"/>
        <end position="548"/>
    </location>
</feature>
<evidence type="ECO:0000256" key="4">
    <source>
        <dbReference type="ARBA" id="ARBA00022989"/>
    </source>
</evidence>
<comment type="caution">
    <text evidence="9">The sequence shown here is derived from an EMBL/GenBank/DDBJ whole genome shotgun (WGS) entry which is preliminary data.</text>
</comment>
<feature type="transmembrane region" description="Helical" evidence="7">
    <location>
        <begin position="371"/>
        <end position="395"/>
    </location>
</feature>
<feature type="transmembrane region" description="Helical" evidence="7">
    <location>
        <begin position="855"/>
        <end position="879"/>
    </location>
</feature>
<dbReference type="GO" id="GO:0005886">
    <property type="term" value="C:plasma membrane"/>
    <property type="evidence" value="ECO:0007669"/>
    <property type="project" value="UniProtKB-SubCell"/>
</dbReference>
<evidence type="ECO:0000256" key="5">
    <source>
        <dbReference type="ARBA" id="ARBA00023136"/>
    </source>
</evidence>
<keyword evidence="2" id="KW-1003">Cell membrane</keyword>
<feature type="transmembrane region" description="Helical" evidence="7">
    <location>
        <begin position="325"/>
        <end position="350"/>
    </location>
</feature>
<keyword evidence="10" id="KW-1185">Reference proteome</keyword>
<dbReference type="RefSeq" id="WP_136423620.1">
    <property type="nucleotide sequence ID" value="NZ_SSSN01000003.1"/>
</dbReference>
<evidence type="ECO:0000256" key="2">
    <source>
        <dbReference type="ARBA" id="ARBA00022475"/>
    </source>
</evidence>
<evidence type="ECO:0000313" key="10">
    <source>
        <dbReference type="Proteomes" id="UP000307380"/>
    </source>
</evidence>
<protein>
    <submittedName>
        <fullName evidence="9">FtsX-like permease family protein</fullName>
    </submittedName>
</protein>
<evidence type="ECO:0000259" key="8">
    <source>
        <dbReference type="Pfam" id="PF02687"/>
    </source>
</evidence>
<keyword evidence="5 7" id="KW-0472">Membrane</keyword>
<dbReference type="OrthoDB" id="3719151at2"/>
<keyword evidence="3 7" id="KW-0812">Transmembrane</keyword>
<evidence type="ECO:0000256" key="1">
    <source>
        <dbReference type="ARBA" id="ARBA00004651"/>
    </source>
</evidence>
<feature type="transmembrane region" description="Helical" evidence="7">
    <location>
        <begin position="805"/>
        <end position="835"/>
    </location>
</feature>